<proteinExistence type="predicted"/>
<dbReference type="AlphaFoldDB" id="A0A5N5WXE2"/>
<keyword evidence="1" id="KW-1133">Transmembrane helix</keyword>
<dbReference type="EMBL" id="ML732262">
    <property type="protein sequence ID" value="KAB8071840.1"/>
    <property type="molecule type" value="Genomic_DNA"/>
</dbReference>
<name>A0A5N5WXE2_9EURO</name>
<keyword evidence="1" id="KW-0812">Transmembrane</keyword>
<gene>
    <name evidence="2" type="ORF">BDV29DRAFT_12423</name>
</gene>
<dbReference type="Proteomes" id="UP000326565">
    <property type="component" value="Unassembled WGS sequence"/>
</dbReference>
<reference evidence="2 3" key="1">
    <citation type="submission" date="2019-04" db="EMBL/GenBank/DDBJ databases">
        <title>Friends and foes A comparative genomics study of 23 Aspergillus species from section Flavi.</title>
        <authorList>
            <consortium name="DOE Joint Genome Institute"/>
            <person name="Kjaerbolling I."/>
            <person name="Vesth T."/>
            <person name="Frisvad J.C."/>
            <person name="Nybo J.L."/>
            <person name="Theobald S."/>
            <person name="Kildgaard S."/>
            <person name="Isbrandt T."/>
            <person name="Kuo A."/>
            <person name="Sato A."/>
            <person name="Lyhne E.K."/>
            <person name="Kogle M.E."/>
            <person name="Wiebenga A."/>
            <person name="Kun R.S."/>
            <person name="Lubbers R.J."/>
            <person name="Makela M.R."/>
            <person name="Barry K."/>
            <person name="Chovatia M."/>
            <person name="Clum A."/>
            <person name="Daum C."/>
            <person name="Haridas S."/>
            <person name="He G."/>
            <person name="LaButti K."/>
            <person name="Lipzen A."/>
            <person name="Mondo S."/>
            <person name="Riley R."/>
            <person name="Salamov A."/>
            <person name="Simmons B.A."/>
            <person name="Magnuson J.K."/>
            <person name="Henrissat B."/>
            <person name="Mortensen U.H."/>
            <person name="Larsen T.O."/>
            <person name="Devries R.P."/>
            <person name="Grigoriev I.V."/>
            <person name="Machida M."/>
            <person name="Baker S.E."/>
            <person name="Andersen M.R."/>
        </authorList>
    </citation>
    <scope>NUCLEOTIDE SEQUENCE [LARGE SCALE GENOMIC DNA]</scope>
    <source>
        <strain evidence="2 3">CBS 151.66</strain>
    </source>
</reference>
<evidence type="ECO:0000313" key="3">
    <source>
        <dbReference type="Proteomes" id="UP000326565"/>
    </source>
</evidence>
<protein>
    <submittedName>
        <fullName evidence="2">Uncharacterized protein</fullName>
    </submittedName>
</protein>
<organism evidence="2 3">
    <name type="scientific">Aspergillus leporis</name>
    <dbReference type="NCBI Taxonomy" id="41062"/>
    <lineage>
        <taxon>Eukaryota</taxon>
        <taxon>Fungi</taxon>
        <taxon>Dikarya</taxon>
        <taxon>Ascomycota</taxon>
        <taxon>Pezizomycotina</taxon>
        <taxon>Eurotiomycetes</taxon>
        <taxon>Eurotiomycetidae</taxon>
        <taxon>Eurotiales</taxon>
        <taxon>Aspergillaceae</taxon>
        <taxon>Aspergillus</taxon>
        <taxon>Aspergillus subgen. Circumdati</taxon>
    </lineage>
</organism>
<sequence length="59" mass="6819">MTLILILYPRLLFQFQGGWSVSYLSLCAIRTVHIYYFLILLLVTILGGRAKTNNDFIQP</sequence>
<keyword evidence="1" id="KW-0472">Membrane</keyword>
<feature type="transmembrane region" description="Helical" evidence="1">
    <location>
        <begin position="20"/>
        <end position="46"/>
    </location>
</feature>
<evidence type="ECO:0000256" key="1">
    <source>
        <dbReference type="SAM" id="Phobius"/>
    </source>
</evidence>
<keyword evidence="3" id="KW-1185">Reference proteome</keyword>
<accession>A0A5N5WXE2</accession>
<evidence type="ECO:0000313" key="2">
    <source>
        <dbReference type="EMBL" id="KAB8071840.1"/>
    </source>
</evidence>